<dbReference type="Pfam" id="PF10633">
    <property type="entry name" value="NPCBM_assoc"/>
    <property type="match status" value="1"/>
</dbReference>
<proteinExistence type="predicted"/>
<dbReference type="EMBL" id="NBVN01000001">
    <property type="protein sequence ID" value="PUA33965.1"/>
    <property type="molecule type" value="Genomic_DNA"/>
</dbReference>
<name>A0A2R7Y8W3_9CREN</name>
<gene>
    <name evidence="3" type="ORF">B7O98_00680</name>
</gene>
<evidence type="ECO:0000313" key="3">
    <source>
        <dbReference type="EMBL" id="PUA33965.1"/>
    </source>
</evidence>
<feature type="domain" description="Alpha-galactosidase NEW3" evidence="2">
    <location>
        <begin position="447"/>
        <end position="518"/>
    </location>
</feature>
<comment type="caution">
    <text evidence="3">The sequence shown here is derived from an EMBL/GenBank/DDBJ whole genome shotgun (WGS) entry which is preliminary data.</text>
</comment>
<dbReference type="AlphaFoldDB" id="A0A2R7Y8W3"/>
<dbReference type="Proteomes" id="UP000244093">
    <property type="component" value="Unassembled WGS sequence"/>
</dbReference>
<keyword evidence="1" id="KW-0472">Membrane</keyword>
<dbReference type="InterPro" id="IPR018905">
    <property type="entry name" value="A-galactase_NEW3"/>
</dbReference>
<feature type="transmembrane region" description="Helical" evidence="1">
    <location>
        <begin position="21"/>
        <end position="42"/>
    </location>
</feature>
<feature type="transmembrane region" description="Helical" evidence="1">
    <location>
        <begin position="1174"/>
        <end position="1198"/>
    </location>
</feature>
<sequence length="1208" mass="132515">MPTLRKSVVDMGCKAENLRGLAGVVLTFITLLSIISPLTVILTSKTVKAFPNLAVVDTHFYSSSGSTEVYPGSRNARIVVEVRNLENVSIKDVQGCFQLPPGFSVASGSSCVNALSPNNTFKTQYESGEVFILRNYVNVGKNVNPGVYYIDISVTYSTSSGNVKSETLTTYVYVYPYPAISLAVVDVWWDSNEVFPGTQNAALHLRLKNVGNSDIVGGYGKAILGRQLKPEEIRFNLPALPSGNTYELILTGIDIPTNTSPDEYRITLKVNVTANTEDGVEYEAKNVEIPFKVKVSEAPAPQLDVVDSGWVYGTSYVEGRSISIYVTLQNVGHQTINSLKAKLLLPKGLQSRDGRNYVVTTLSRAVGYGDIFTLTFNDIITSLQGLSELKFTLVLEGLATYRNAEFWFNVSIQSSAKVVSENILKLTDVWWSYGGSSAEALPTAQKINLNFRIANLGQDPLTVLEAKLKLPQEFNVRTLEGNCLTTVQAGMTCTLQALVDVSPNAVAGVYNGTLTLTYVVRTGSSLLYSIKEFNVNLYVSNPRSYEPNVVLSKVWWGATTPTVSYGLENLLPVHVELTNLGRYNAEYVYVKVVSPQNITIVDGEGLCSNTLSAGGLCRLTPYLNLKGLNVSNVTLQVLVTYYLTLYGTYIQFSKNFTVTLPLTIYPPQTLGRLGVVNYGWMNNYPVFPNTQNATYVITLVNRYPYPISAINAELLLPEGVSASKGLRTAYVAGPIQPNQVVQLSYTLNVGNVSPGTYEAQLNIYYLILSGGEGLGATEVLKVPIQVNSYTSGIQLVTTSWVGKPAEPGTYGNALVVVLRNLDFPQMNGVIAEVSLPNGIVASSNNKSVVKLPASSTPTLQQGIQAQLPPQIQELLKTVQQPQTITQFSKGDFIYFTLQLNVLNVSPGTYEALFNVSFIDHWGNLRSYEVKVPVNVLGAPILITVWSDDSLNFKDSRVVNMKVKLLNLGSSPAYNVYLAVYPYGTYTLLPKSTPIYIDRLLPNEVKVVEIPVYLNPLPSSQIPVAITYGNIPFMATVIYTTATGFRQIFNTTFTVSVEPFIKLLLTDVKSSYINGEYRVSGTIINVGNAQAQRLTSKLIVGDLSSPEEFIGDLDPSSQVSFSIRYQGSYLSKIKLVLSYRNPYNEVEEVVEELNVAEVVTPTVTVTPQPSETELLFRYGVIIAIIVFLAFVVVLLYRYLKTHPIPTVRE</sequence>
<evidence type="ECO:0000259" key="2">
    <source>
        <dbReference type="Pfam" id="PF10633"/>
    </source>
</evidence>
<protein>
    <recommendedName>
        <fullName evidence="2">Alpha-galactosidase NEW3 domain-containing protein</fullName>
    </recommendedName>
</protein>
<keyword evidence="1" id="KW-1133">Transmembrane helix</keyword>
<reference evidence="3 4" key="1">
    <citation type="journal article" date="2018" name="Syst. Appl. Microbiol.">
        <title>A new symbiotic nanoarchaeote (Candidatus Nanoclepta minutus) and its host (Zestosphaera tikiterensis gen. nov., sp. nov.) from a New Zealand hot spring.</title>
        <authorList>
            <person name="St John E."/>
            <person name="Liu Y."/>
            <person name="Podar M."/>
            <person name="Stott M.B."/>
            <person name="Meneghin J."/>
            <person name="Chen Z."/>
            <person name="Lagutin K."/>
            <person name="Mitchell K."/>
            <person name="Reysenbach A.L."/>
        </authorList>
    </citation>
    <scope>NUCLEOTIDE SEQUENCE [LARGE SCALE GENOMIC DNA]</scope>
    <source>
        <strain evidence="3">NZ3</strain>
    </source>
</reference>
<accession>A0A2R7Y8W3</accession>
<dbReference type="PANTHER" id="PTHR35902">
    <property type="entry name" value="S-LAYER DOMAIN-LIKE PROTEIN-RELATED"/>
    <property type="match status" value="1"/>
</dbReference>
<organism evidence="3 4">
    <name type="scientific">Zestosphaera tikiterensis</name>
    <dbReference type="NCBI Taxonomy" id="1973259"/>
    <lineage>
        <taxon>Archaea</taxon>
        <taxon>Thermoproteota</taxon>
        <taxon>Thermoprotei</taxon>
        <taxon>Desulfurococcales</taxon>
        <taxon>Desulfurococcaceae</taxon>
        <taxon>Zestosphaera</taxon>
    </lineage>
</organism>
<evidence type="ECO:0000313" key="4">
    <source>
        <dbReference type="Proteomes" id="UP000244093"/>
    </source>
</evidence>
<evidence type="ECO:0000256" key="1">
    <source>
        <dbReference type="SAM" id="Phobius"/>
    </source>
</evidence>
<keyword evidence="1" id="KW-0812">Transmembrane</keyword>